<reference evidence="2 3" key="1">
    <citation type="submission" date="2018-11" db="EMBL/GenBank/DDBJ databases">
        <authorList>
            <person name="Criscuolo A."/>
        </authorList>
    </citation>
    <scope>NUCLEOTIDE SEQUENCE [LARGE SCALE GENOMIC DNA]</scope>
    <source>
        <strain evidence="2">ACIP111625</strain>
    </source>
</reference>
<dbReference type="Proteomes" id="UP000277498">
    <property type="component" value="Unassembled WGS sequence"/>
</dbReference>
<dbReference type="AlphaFoldDB" id="A0A3P5XP67"/>
<proteinExistence type="predicted"/>
<name>A0A3P5XP67_9RHOB</name>
<evidence type="ECO:0000313" key="3">
    <source>
        <dbReference type="Proteomes" id="UP000277498"/>
    </source>
</evidence>
<evidence type="ECO:0000256" key="1">
    <source>
        <dbReference type="SAM" id="SignalP"/>
    </source>
</evidence>
<evidence type="ECO:0000313" key="2">
    <source>
        <dbReference type="EMBL" id="VDC30560.1"/>
    </source>
</evidence>
<dbReference type="CDD" id="cd14789">
    <property type="entry name" value="Tiki"/>
    <property type="match status" value="1"/>
</dbReference>
<accession>A0A3P5XP67</accession>
<keyword evidence="3" id="KW-1185">Reference proteome</keyword>
<dbReference type="InterPro" id="IPR002816">
    <property type="entry name" value="TraB/PrgY/GumN_fam"/>
</dbReference>
<feature type="signal peptide" evidence="1">
    <location>
        <begin position="1"/>
        <end position="22"/>
    </location>
</feature>
<gene>
    <name evidence="2" type="ORF">XINFAN_02586</name>
</gene>
<keyword evidence="1" id="KW-0732">Signal</keyword>
<dbReference type="OrthoDB" id="9806326at2"/>
<protein>
    <submittedName>
        <fullName evidence="2">TraB family protein</fullName>
    </submittedName>
</protein>
<organism evidence="2 3">
    <name type="scientific">Pseudogemmobacter humi</name>
    <dbReference type="NCBI Taxonomy" id="2483812"/>
    <lineage>
        <taxon>Bacteria</taxon>
        <taxon>Pseudomonadati</taxon>
        <taxon>Pseudomonadota</taxon>
        <taxon>Alphaproteobacteria</taxon>
        <taxon>Rhodobacterales</taxon>
        <taxon>Paracoccaceae</taxon>
        <taxon>Pseudogemmobacter</taxon>
    </lineage>
</organism>
<feature type="chain" id="PRO_5017937064" evidence="1">
    <location>
        <begin position="23"/>
        <end position="351"/>
    </location>
</feature>
<dbReference type="EMBL" id="UXAW01000080">
    <property type="protein sequence ID" value="VDC30560.1"/>
    <property type="molecule type" value="Genomic_DNA"/>
</dbReference>
<dbReference type="Pfam" id="PF01963">
    <property type="entry name" value="TraB_PrgY_gumN"/>
    <property type="match status" value="1"/>
</dbReference>
<dbReference type="RefSeq" id="WP_124087325.1">
    <property type="nucleotide sequence ID" value="NZ_UXAW01000080.1"/>
</dbReference>
<sequence>MRLRLSAPILAALLGAPLPLAAQDWFTPEACLVGEAVIDRNILTPGAEARWEAAAAQIPNGTGKLWRITAAGGEVSHLWGTYHVPDPAILDLPDALREVIAAARVVALEFDPLADSPAELRRSYDQNWMWLPFPAEPDPRTDIPQPWRDYIYQRAETFGWMRDYLPQMTDAGVLSLLLADPCADYLSGFLPGQDYYIAQQAWLGGAQVTGLQKPWEFGDQLNEPHRAAAARAAVLSYALYLGPESVEKGVRETSFALYREGRIGLLDAWSSEWLRNTLGEARGRETEALANGYLLIERNAMWMDALRPLLDEGGALVAVGASHLPGDLGLVAMLRDAGYRAERVTLPGERP</sequence>